<keyword evidence="5" id="KW-0007">Acetylation</keyword>
<evidence type="ECO:0000256" key="1">
    <source>
        <dbReference type="ARBA" id="ARBA00004275"/>
    </source>
</evidence>
<dbReference type="FunFam" id="1.10.12.10:FF:000004">
    <property type="entry name" value="Delta3,5-delta2,4-dienoyl-CoA isomerase"/>
    <property type="match status" value="1"/>
</dbReference>
<evidence type="ECO:0000256" key="4">
    <source>
        <dbReference type="ARBA" id="ARBA00022832"/>
    </source>
</evidence>
<proteinExistence type="inferred from homology"/>
<gene>
    <name evidence="9" type="ORF">METZ01_LOCUS34413</name>
</gene>
<dbReference type="InterPro" id="IPR014748">
    <property type="entry name" value="Enoyl-CoA_hydra_C"/>
</dbReference>
<keyword evidence="4" id="KW-0276">Fatty acid metabolism</keyword>
<evidence type="ECO:0000256" key="8">
    <source>
        <dbReference type="ARBA" id="ARBA00023235"/>
    </source>
</evidence>
<keyword evidence="8" id="KW-0413">Isomerase</keyword>
<dbReference type="GO" id="GO:0016853">
    <property type="term" value="F:isomerase activity"/>
    <property type="evidence" value="ECO:0007669"/>
    <property type="project" value="UniProtKB-KW"/>
</dbReference>
<dbReference type="GO" id="GO:0005777">
    <property type="term" value="C:peroxisome"/>
    <property type="evidence" value="ECO:0007669"/>
    <property type="project" value="UniProtKB-SubCell"/>
</dbReference>
<evidence type="ECO:0000256" key="7">
    <source>
        <dbReference type="ARBA" id="ARBA00023140"/>
    </source>
</evidence>
<evidence type="ECO:0000256" key="2">
    <source>
        <dbReference type="ARBA" id="ARBA00005005"/>
    </source>
</evidence>
<dbReference type="Gene3D" id="1.10.12.10">
    <property type="entry name" value="Lyase 2-enoyl-coa Hydratase, Chain A, domain 2"/>
    <property type="match status" value="1"/>
</dbReference>
<name>A0A381QSM6_9ZZZZ</name>
<sequence>MPDSLLIKIDASIAEIKLNRPDQANALDEELWFALGNCFNELNENDAVRVCILHGAGNHFTSGIDLGFLQSIGREVEEYECEGRKRDFLRQKILKLQAAFTQIEQCSKPVLAAVHGGCIGGGIDLISACDMRYSTSNAVFQIKEIDLGLTADVGTLQRLPHLIPHGIVRELAYTARKFSGKEARELGLVNRCYDDQKTLISAVRKIAEQIASKSPLALRGVKEMLLHSRDHSVADGLKYVATWNSAMLLSTDLEESVMAMMEKRPPEFKD</sequence>
<evidence type="ECO:0000256" key="5">
    <source>
        <dbReference type="ARBA" id="ARBA00022990"/>
    </source>
</evidence>
<dbReference type="EMBL" id="UINC01001472">
    <property type="protein sequence ID" value="SUZ81559.1"/>
    <property type="molecule type" value="Genomic_DNA"/>
</dbReference>
<organism evidence="9">
    <name type="scientific">marine metagenome</name>
    <dbReference type="NCBI Taxonomy" id="408172"/>
    <lineage>
        <taxon>unclassified sequences</taxon>
        <taxon>metagenomes</taxon>
        <taxon>ecological metagenomes</taxon>
    </lineage>
</organism>
<dbReference type="NCBIfam" id="NF004794">
    <property type="entry name" value="PRK06142.1"/>
    <property type="match status" value="1"/>
</dbReference>
<evidence type="ECO:0000256" key="6">
    <source>
        <dbReference type="ARBA" id="ARBA00023098"/>
    </source>
</evidence>
<dbReference type="FunFam" id="3.90.226.10:FF:000024">
    <property type="entry name" value="Delta3,5-delta2,4-dienoyl-CoA isomerase"/>
    <property type="match status" value="1"/>
</dbReference>
<dbReference type="Gene3D" id="3.90.226.10">
    <property type="entry name" value="2-enoyl-CoA Hydratase, Chain A, domain 1"/>
    <property type="match status" value="1"/>
</dbReference>
<dbReference type="InterPro" id="IPR029045">
    <property type="entry name" value="ClpP/crotonase-like_dom_sf"/>
</dbReference>
<reference evidence="9" key="1">
    <citation type="submission" date="2018-05" db="EMBL/GenBank/DDBJ databases">
        <authorList>
            <person name="Lanie J.A."/>
            <person name="Ng W.-L."/>
            <person name="Kazmierczak K.M."/>
            <person name="Andrzejewski T.M."/>
            <person name="Davidsen T.M."/>
            <person name="Wayne K.J."/>
            <person name="Tettelin H."/>
            <person name="Glass J.I."/>
            <person name="Rusch D."/>
            <person name="Podicherti R."/>
            <person name="Tsui H.-C.T."/>
            <person name="Winkler M.E."/>
        </authorList>
    </citation>
    <scope>NUCLEOTIDE SEQUENCE</scope>
</reference>
<accession>A0A381QSM6</accession>
<evidence type="ECO:0000256" key="3">
    <source>
        <dbReference type="ARBA" id="ARBA00005254"/>
    </source>
</evidence>
<dbReference type="SUPFAM" id="SSF52096">
    <property type="entry name" value="ClpP/crotonase"/>
    <property type="match status" value="1"/>
</dbReference>
<dbReference type="PROSITE" id="PS00166">
    <property type="entry name" value="ENOYL_COA_HYDRATASE"/>
    <property type="match status" value="1"/>
</dbReference>
<dbReference type="InterPro" id="IPR001753">
    <property type="entry name" value="Enoyl-CoA_hydra/iso"/>
</dbReference>
<dbReference type="AlphaFoldDB" id="A0A381QSM6"/>
<protein>
    <recommendedName>
        <fullName evidence="10">Enoyl-CoA hydratase</fullName>
    </recommendedName>
</protein>
<dbReference type="GO" id="GO:0006635">
    <property type="term" value="P:fatty acid beta-oxidation"/>
    <property type="evidence" value="ECO:0007669"/>
    <property type="project" value="UniProtKB-UniPathway"/>
</dbReference>
<dbReference type="PANTHER" id="PTHR43149:SF1">
    <property type="entry name" value="DELTA(3,5)-DELTA(2,4)-DIENOYL-COA ISOMERASE, MITOCHONDRIAL"/>
    <property type="match status" value="1"/>
</dbReference>
<comment type="subcellular location">
    <subcellularLocation>
        <location evidence="1">Peroxisome</location>
    </subcellularLocation>
</comment>
<dbReference type="PANTHER" id="PTHR43149">
    <property type="entry name" value="ENOYL-COA HYDRATASE"/>
    <property type="match status" value="1"/>
</dbReference>
<dbReference type="Pfam" id="PF00378">
    <property type="entry name" value="ECH_1"/>
    <property type="match status" value="1"/>
</dbReference>
<dbReference type="CDD" id="cd06558">
    <property type="entry name" value="crotonase-like"/>
    <property type="match status" value="1"/>
</dbReference>
<dbReference type="InterPro" id="IPR018376">
    <property type="entry name" value="Enoyl-CoA_hyd/isom_CS"/>
</dbReference>
<dbReference type="InterPro" id="IPR045002">
    <property type="entry name" value="Ech1-like"/>
</dbReference>
<evidence type="ECO:0008006" key="10">
    <source>
        <dbReference type="Google" id="ProtNLM"/>
    </source>
</evidence>
<comment type="pathway">
    <text evidence="2">Lipid metabolism; fatty acid beta-oxidation.</text>
</comment>
<keyword evidence="7" id="KW-0576">Peroxisome</keyword>
<evidence type="ECO:0000313" key="9">
    <source>
        <dbReference type="EMBL" id="SUZ81559.1"/>
    </source>
</evidence>
<comment type="similarity">
    <text evidence="3">Belongs to the enoyl-CoA hydratase/isomerase family.</text>
</comment>
<keyword evidence="6" id="KW-0443">Lipid metabolism</keyword>
<dbReference type="UniPathway" id="UPA00659"/>